<keyword evidence="3" id="KW-1185">Reference proteome</keyword>
<dbReference type="Proteomes" id="UP000434172">
    <property type="component" value="Unassembled WGS sequence"/>
</dbReference>
<dbReference type="EMBL" id="WOWK01000011">
    <property type="protein sequence ID" value="KAF0329493.1"/>
    <property type="molecule type" value="Genomic_DNA"/>
</dbReference>
<proteinExistence type="predicted"/>
<name>A0A8H3WRX2_9PEZI</name>
<accession>A0A8H3WRX2</accession>
<comment type="caution">
    <text evidence="2">The sequence shown here is derived from an EMBL/GenBank/DDBJ whole genome shotgun (WGS) entry which is preliminary data.</text>
</comment>
<protein>
    <submittedName>
        <fullName evidence="2">Fha domain containing protein</fullName>
    </submittedName>
</protein>
<gene>
    <name evidence="2" type="ORF">GQ607_003061</name>
</gene>
<feature type="region of interest" description="Disordered" evidence="1">
    <location>
        <begin position="201"/>
        <end position="272"/>
    </location>
</feature>
<evidence type="ECO:0000313" key="2">
    <source>
        <dbReference type="EMBL" id="KAF0329493.1"/>
    </source>
</evidence>
<evidence type="ECO:0000256" key="1">
    <source>
        <dbReference type="SAM" id="MobiDB-lite"/>
    </source>
</evidence>
<organism evidence="2 3">
    <name type="scientific">Colletotrichum asianum</name>
    <dbReference type="NCBI Taxonomy" id="702518"/>
    <lineage>
        <taxon>Eukaryota</taxon>
        <taxon>Fungi</taxon>
        <taxon>Dikarya</taxon>
        <taxon>Ascomycota</taxon>
        <taxon>Pezizomycotina</taxon>
        <taxon>Sordariomycetes</taxon>
        <taxon>Hypocreomycetidae</taxon>
        <taxon>Glomerellales</taxon>
        <taxon>Glomerellaceae</taxon>
        <taxon>Colletotrichum</taxon>
        <taxon>Colletotrichum gloeosporioides species complex</taxon>
    </lineage>
</organism>
<feature type="compositionally biased region" description="Polar residues" evidence="1">
    <location>
        <begin position="209"/>
        <end position="245"/>
    </location>
</feature>
<sequence length="306" mass="33570">MTVHFWPGRGLNSGVKSGIALGDEIVHALNAGKFVGLPLTAMQQYNDFIMKLQDREHDKRSIPILNQSGTPETLGWLLSKANTVPDNVAIEWLVGAMSQIAERLEQRGDWAFQPVANVEPQLRIVLRQLDSETLREMAVSFPWPTREMGGAEVLPLRSMKPEEKQRWLQQLWGLLRDEAQKKPPSRGDQGRSSRFEAARGAALLPPRATSPSPQFLTPDSGNPTPNRSESTLRRSNASRGVSSPGPSERNLAVPNGDQNVPRPRSPSVGGEVPLGRLLSVSQRPGRAILADAMSLALFRVDGDPSM</sequence>
<reference evidence="2 3" key="1">
    <citation type="submission" date="2019-12" db="EMBL/GenBank/DDBJ databases">
        <title>A genome sequence resource for the geographically widespread anthracnose pathogen Colletotrichum asianum.</title>
        <authorList>
            <person name="Meng Y."/>
        </authorList>
    </citation>
    <scope>NUCLEOTIDE SEQUENCE [LARGE SCALE GENOMIC DNA]</scope>
    <source>
        <strain evidence="2 3">ICMP 18580</strain>
    </source>
</reference>
<evidence type="ECO:0000313" key="3">
    <source>
        <dbReference type="Proteomes" id="UP000434172"/>
    </source>
</evidence>
<dbReference type="AlphaFoldDB" id="A0A8H3WRX2"/>
<dbReference type="OrthoDB" id="10045821at2759"/>